<keyword evidence="2" id="KW-1185">Reference proteome</keyword>
<organism evidence="1 2">
    <name type="scientific">Orbilia brochopaga</name>
    <dbReference type="NCBI Taxonomy" id="3140254"/>
    <lineage>
        <taxon>Eukaryota</taxon>
        <taxon>Fungi</taxon>
        <taxon>Dikarya</taxon>
        <taxon>Ascomycota</taxon>
        <taxon>Pezizomycotina</taxon>
        <taxon>Orbiliomycetes</taxon>
        <taxon>Orbiliales</taxon>
        <taxon>Orbiliaceae</taxon>
        <taxon>Orbilia</taxon>
    </lineage>
</organism>
<reference evidence="1 2" key="1">
    <citation type="submission" date="2019-10" db="EMBL/GenBank/DDBJ databases">
        <authorList>
            <person name="Palmer J.M."/>
        </authorList>
    </citation>
    <scope>NUCLEOTIDE SEQUENCE [LARGE SCALE GENOMIC DNA]</scope>
    <source>
        <strain evidence="1 2">TWF696</strain>
    </source>
</reference>
<comment type="caution">
    <text evidence="1">The sequence shown here is derived from an EMBL/GenBank/DDBJ whole genome shotgun (WGS) entry which is preliminary data.</text>
</comment>
<evidence type="ECO:0000313" key="1">
    <source>
        <dbReference type="EMBL" id="KAK6332346.1"/>
    </source>
</evidence>
<dbReference type="EMBL" id="JAVHNQ010000015">
    <property type="protein sequence ID" value="KAK6332346.1"/>
    <property type="molecule type" value="Genomic_DNA"/>
</dbReference>
<evidence type="ECO:0000313" key="2">
    <source>
        <dbReference type="Proteomes" id="UP001375240"/>
    </source>
</evidence>
<proteinExistence type="predicted"/>
<dbReference type="Proteomes" id="UP001375240">
    <property type="component" value="Unassembled WGS sequence"/>
</dbReference>
<accession>A0AAV9U1S1</accession>
<dbReference type="AlphaFoldDB" id="A0AAV9U1S1"/>
<sequence>MPSRITIHFDGIEGWEDNQQKVDQILEKDTGTSEYPATKSLPPIIVGPEVSDSALQELKGLQGVIVRCEED</sequence>
<gene>
    <name evidence="1" type="ORF">TWF696_003064</name>
</gene>
<name>A0AAV9U1S1_9PEZI</name>
<protein>
    <submittedName>
        <fullName evidence="1">Uncharacterized protein</fullName>
    </submittedName>
</protein>